<dbReference type="KEGG" id="smaa:IT774_07805"/>
<protein>
    <submittedName>
        <fullName evidence="2">DUF2987 domain-containing protein</fullName>
    </submittedName>
</protein>
<dbReference type="AlphaFoldDB" id="A0A7S9DZW0"/>
<organism evidence="2 3">
    <name type="scientific">Salinimonas marina</name>
    <dbReference type="NCBI Taxonomy" id="2785918"/>
    <lineage>
        <taxon>Bacteria</taxon>
        <taxon>Pseudomonadati</taxon>
        <taxon>Pseudomonadota</taxon>
        <taxon>Gammaproteobacteria</taxon>
        <taxon>Alteromonadales</taxon>
        <taxon>Alteromonadaceae</taxon>
        <taxon>Alteromonas/Salinimonas group</taxon>
        <taxon>Salinimonas</taxon>
    </lineage>
</organism>
<dbReference type="Pfam" id="PF11205">
    <property type="entry name" value="DUF2987"/>
    <property type="match status" value="1"/>
</dbReference>
<feature type="chain" id="PRO_5032492886" evidence="1">
    <location>
        <begin position="20"/>
        <end position="212"/>
    </location>
</feature>
<dbReference type="InterPro" id="IPR021370">
    <property type="entry name" value="DUF2987"/>
</dbReference>
<feature type="signal peptide" evidence="1">
    <location>
        <begin position="1"/>
        <end position="19"/>
    </location>
</feature>
<dbReference type="Proteomes" id="UP000595095">
    <property type="component" value="Chromosome"/>
</dbReference>
<evidence type="ECO:0000313" key="3">
    <source>
        <dbReference type="Proteomes" id="UP000595095"/>
    </source>
</evidence>
<dbReference type="EMBL" id="CP064795">
    <property type="protein sequence ID" value="QPG06999.1"/>
    <property type="molecule type" value="Genomic_DNA"/>
</dbReference>
<proteinExistence type="predicted"/>
<name>A0A7S9DZW0_9ALTE</name>
<reference evidence="2 3" key="1">
    <citation type="submission" date="2020-11" db="EMBL/GenBank/DDBJ databases">
        <title>Complete genome sequence for Salinimonas sp. strain G2-b.</title>
        <authorList>
            <person name="Park S.-J."/>
        </authorList>
    </citation>
    <scope>NUCLEOTIDE SEQUENCE [LARGE SCALE GENOMIC DNA]</scope>
    <source>
        <strain evidence="2 3">G2-b</strain>
    </source>
</reference>
<evidence type="ECO:0000256" key="1">
    <source>
        <dbReference type="SAM" id="SignalP"/>
    </source>
</evidence>
<keyword evidence="3" id="KW-1185">Reference proteome</keyword>
<keyword evidence="1" id="KW-0732">Signal</keyword>
<dbReference type="RefSeq" id="WP_195812071.1">
    <property type="nucleotide sequence ID" value="NZ_CP064795.1"/>
</dbReference>
<gene>
    <name evidence="2" type="ORF">IT774_07805</name>
</gene>
<accession>A0A7S9DZW0</accession>
<evidence type="ECO:0000313" key="2">
    <source>
        <dbReference type="EMBL" id="QPG06999.1"/>
    </source>
</evidence>
<sequence>MKIFLTFVLLIFGASPVAAETLQLKYQQFYSHLRKLNGEDTQALQFAFGFLNDTTGRLCKIQQASIVTPKQTLPIEISPEQRFTLPSEKALKLADATIDVELAAHEGHCDMSVQLETRPQYLKSYYSADELSMLVGQYEAFFNEMGSFLSFMMPSVKGLSFQFADPYLQQPLKDAPQITSGLLQLPSNWLQQEKPLVLPEAPIRITAIASAQ</sequence>